<name>A0ABT5DDY6_9BACT</name>
<dbReference type="Gene3D" id="3.30.1370.120">
    <property type="match status" value="1"/>
</dbReference>
<organism evidence="6 7">
    <name type="scientific">Stigmatella ashevillensis</name>
    <dbReference type="NCBI Taxonomy" id="2995309"/>
    <lineage>
        <taxon>Bacteria</taxon>
        <taxon>Pseudomonadati</taxon>
        <taxon>Myxococcota</taxon>
        <taxon>Myxococcia</taxon>
        <taxon>Myxococcales</taxon>
        <taxon>Cystobacterineae</taxon>
        <taxon>Archangiaceae</taxon>
        <taxon>Stigmatella</taxon>
    </lineage>
</organism>
<dbReference type="PANTHER" id="PTHR30604:SF1">
    <property type="entry name" value="DNA UTILIZATION PROTEIN HOFQ"/>
    <property type="match status" value="1"/>
</dbReference>
<evidence type="ECO:0000313" key="6">
    <source>
        <dbReference type="EMBL" id="MDC0711833.1"/>
    </source>
</evidence>
<comment type="caution">
    <text evidence="6">The sequence shown here is derived from an EMBL/GenBank/DDBJ whole genome shotgun (WGS) entry which is preliminary data.</text>
</comment>
<feature type="chain" id="PRO_5045682505" evidence="4">
    <location>
        <begin position="21"/>
        <end position="172"/>
    </location>
</feature>
<accession>A0ABT5DDY6</accession>
<feature type="signal peptide" evidence="4">
    <location>
        <begin position="1"/>
        <end position="20"/>
    </location>
</feature>
<dbReference type="InterPro" id="IPR038591">
    <property type="entry name" value="NolW-like_sf"/>
</dbReference>
<proteinExistence type="predicted"/>
<evidence type="ECO:0000256" key="3">
    <source>
        <dbReference type="ARBA" id="ARBA00023237"/>
    </source>
</evidence>
<keyword evidence="2" id="KW-0472">Membrane</keyword>
<protein>
    <submittedName>
        <fullName evidence="6">Secretin and TonB N-terminal domain-containing protein</fullName>
    </submittedName>
</protein>
<dbReference type="SMART" id="SM00965">
    <property type="entry name" value="STN"/>
    <property type="match status" value="1"/>
</dbReference>
<keyword evidence="1" id="KW-0813">Transport</keyword>
<evidence type="ECO:0000256" key="4">
    <source>
        <dbReference type="SAM" id="SignalP"/>
    </source>
</evidence>
<dbReference type="RefSeq" id="WP_272141831.1">
    <property type="nucleotide sequence ID" value="NZ_JAQNDM010000002.1"/>
</dbReference>
<dbReference type="EMBL" id="JAQNDM010000002">
    <property type="protein sequence ID" value="MDC0711833.1"/>
    <property type="molecule type" value="Genomic_DNA"/>
</dbReference>
<dbReference type="InterPro" id="IPR005644">
    <property type="entry name" value="NolW-like"/>
</dbReference>
<feature type="domain" description="Secretin/TonB short N-terminal" evidence="5">
    <location>
        <begin position="52"/>
        <end position="100"/>
    </location>
</feature>
<evidence type="ECO:0000313" key="7">
    <source>
        <dbReference type="Proteomes" id="UP001221838"/>
    </source>
</evidence>
<dbReference type="Proteomes" id="UP001221838">
    <property type="component" value="Unassembled WGS sequence"/>
</dbReference>
<dbReference type="PANTHER" id="PTHR30604">
    <property type="entry name" value="PROTEIN TRANSPORT PROTEIN HOFQ"/>
    <property type="match status" value="1"/>
</dbReference>
<sequence length="172" mass="18684">MSRVGAFLAVLLVLASPSQAAPPRAESKRINLDVVRADLHDVLRILADVGRLNLVVSEQVRGKVTLKLKNVPWREALDTVLASHALGQEIQGNVLRVAPLKELAAEAADRVKLKQAREEAAPLRTFFIPVSHARAAELLPHVQAQLSPRGKVSVDERTNTLIVTDVEPVALP</sequence>
<dbReference type="Gene3D" id="3.30.1370.130">
    <property type="match status" value="1"/>
</dbReference>
<evidence type="ECO:0000256" key="2">
    <source>
        <dbReference type="ARBA" id="ARBA00023136"/>
    </source>
</evidence>
<dbReference type="Pfam" id="PF07660">
    <property type="entry name" value="STN"/>
    <property type="match status" value="1"/>
</dbReference>
<keyword evidence="4" id="KW-0732">Signal</keyword>
<dbReference type="Pfam" id="PF03958">
    <property type="entry name" value="Secretin_N"/>
    <property type="match status" value="1"/>
</dbReference>
<dbReference type="InterPro" id="IPR051808">
    <property type="entry name" value="Type_IV_pilus_biogenesis"/>
</dbReference>
<evidence type="ECO:0000259" key="5">
    <source>
        <dbReference type="SMART" id="SM00965"/>
    </source>
</evidence>
<keyword evidence="3" id="KW-0998">Cell outer membrane</keyword>
<dbReference type="InterPro" id="IPR011662">
    <property type="entry name" value="Secretin/TonB_short_N"/>
</dbReference>
<keyword evidence="7" id="KW-1185">Reference proteome</keyword>
<reference evidence="6 7" key="1">
    <citation type="submission" date="2022-11" db="EMBL/GenBank/DDBJ databases">
        <title>Minimal conservation of predation-associated metabolite biosynthetic gene clusters underscores biosynthetic potential of Myxococcota including descriptions for ten novel species: Archangium lansinium sp. nov., Myxococcus landrumus sp. nov., Nannocystis bai.</title>
        <authorList>
            <person name="Ahearne A."/>
            <person name="Stevens C."/>
            <person name="Dowd S."/>
        </authorList>
    </citation>
    <scope>NUCLEOTIDE SEQUENCE [LARGE SCALE GENOMIC DNA]</scope>
    <source>
        <strain evidence="6 7">NCWAL01</strain>
    </source>
</reference>
<evidence type="ECO:0000256" key="1">
    <source>
        <dbReference type="ARBA" id="ARBA00022448"/>
    </source>
</evidence>
<gene>
    <name evidence="6" type="ORF">POL68_25410</name>
</gene>